<evidence type="ECO:0000313" key="1">
    <source>
        <dbReference type="EMBL" id="CYW77735.1"/>
    </source>
</evidence>
<accession>A0A0Z8R846</accession>
<name>A0A0Z8R846_STRSU</name>
<gene>
    <name evidence="1" type="ORF">ERS132551_00520</name>
</gene>
<protein>
    <submittedName>
        <fullName evidence="1">Uncharacterized protein</fullName>
    </submittedName>
</protein>
<proteinExistence type="predicted"/>
<evidence type="ECO:0000313" key="2">
    <source>
        <dbReference type="Proteomes" id="UP000071962"/>
    </source>
</evidence>
<dbReference type="Proteomes" id="UP000071962">
    <property type="component" value="Unassembled WGS sequence"/>
</dbReference>
<dbReference type="AlphaFoldDB" id="A0A0Z8R846"/>
<reference evidence="1 2" key="1">
    <citation type="submission" date="2016-02" db="EMBL/GenBank/DDBJ databases">
        <authorList>
            <consortium name="Pathogen Informatics"/>
        </authorList>
    </citation>
    <scope>NUCLEOTIDE SEQUENCE [LARGE SCALE GENOMIC DNA]</scope>
    <source>
        <strain evidence="1 2">SS1062</strain>
    </source>
</reference>
<organism evidence="1 2">
    <name type="scientific">Streptococcus suis</name>
    <dbReference type="NCBI Taxonomy" id="1307"/>
    <lineage>
        <taxon>Bacteria</taxon>
        <taxon>Bacillati</taxon>
        <taxon>Bacillota</taxon>
        <taxon>Bacilli</taxon>
        <taxon>Lactobacillales</taxon>
        <taxon>Streptococcaceae</taxon>
        <taxon>Streptococcus</taxon>
    </lineage>
</organism>
<sequence>MKTLTSLSSYCDNKTTSPNILLQYIYRKSTNESVLIDNYEFLDACFAKAKFPRVAEPFSATAGVTIYSLTSGVGR</sequence>
<dbReference type="EMBL" id="FIKT01000005">
    <property type="protein sequence ID" value="CYW77735.1"/>
    <property type="molecule type" value="Genomic_DNA"/>
</dbReference>